<reference evidence="4" key="1">
    <citation type="submission" date="2020-11" db="EMBL/GenBank/DDBJ databases">
        <authorList>
            <person name="Tran Van P."/>
        </authorList>
    </citation>
    <scope>NUCLEOTIDE SEQUENCE</scope>
</reference>
<comment type="similarity">
    <text evidence="1">Belongs to the glycosyl hydrolase 33 family.</text>
</comment>
<evidence type="ECO:0000313" key="4">
    <source>
        <dbReference type="EMBL" id="CAD7278647.1"/>
    </source>
</evidence>
<dbReference type="Proteomes" id="UP000678499">
    <property type="component" value="Unassembled WGS sequence"/>
</dbReference>
<dbReference type="GO" id="GO:0016020">
    <property type="term" value="C:membrane"/>
    <property type="evidence" value="ECO:0007669"/>
    <property type="project" value="TreeGrafter"/>
</dbReference>
<dbReference type="OrthoDB" id="2739686at2759"/>
<feature type="region of interest" description="Disordered" evidence="2">
    <location>
        <begin position="138"/>
        <end position="203"/>
    </location>
</feature>
<dbReference type="GO" id="GO:0004308">
    <property type="term" value="F:exo-alpha-sialidase activity"/>
    <property type="evidence" value="ECO:0007669"/>
    <property type="project" value="InterPro"/>
</dbReference>
<dbReference type="CDD" id="cd15482">
    <property type="entry name" value="Sialidase_non-viral"/>
    <property type="match status" value="1"/>
</dbReference>
<dbReference type="AlphaFoldDB" id="A0A7R9BR52"/>
<organism evidence="4">
    <name type="scientific">Notodromas monacha</name>
    <dbReference type="NCBI Taxonomy" id="399045"/>
    <lineage>
        <taxon>Eukaryota</taxon>
        <taxon>Metazoa</taxon>
        <taxon>Ecdysozoa</taxon>
        <taxon>Arthropoda</taxon>
        <taxon>Crustacea</taxon>
        <taxon>Oligostraca</taxon>
        <taxon>Ostracoda</taxon>
        <taxon>Podocopa</taxon>
        <taxon>Podocopida</taxon>
        <taxon>Cypridocopina</taxon>
        <taxon>Cypridoidea</taxon>
        <taxon>Cyprididae</taxon>
        <taxon>Notodromas</taxon>
    </lineage>
</organism>
<dbReference type="PANTHER" id="PTHR10628">
    <property type="entry name" value="SIALIDASE"/>
    <property type="match status" value="1"/>
</dbReference>
<dbReference type="GO" id="GO:0006689">
    <property type="term" value="P:ganglioside catabolic process"/>
    <property type="evidence" value="ECO:0007669"/>
    <property type="project" value="TreeGrafter"/>
</dbReference>
<name>A0A7R9BR52_9CRUS</name>
<evidence type="ECO:0000259" key="3">
    <source>
        <dbReference type="Pfam" id="PF13088"/>
    </source>
</evidence>
<dbReference type="GO" id="GO:0005737">
    <property type="term" value="C:cytoplasm"/>
    <property type="evidence" value="ECO:0007669"/>
    <property type="project" value="TreeGrafter"/>
</dbReference>
<evidence type="ECO:0000313" key="5">
    <source>
        <dbReference type="Proteomes" id="UP000678499"/>
    </source>
</evidence>
<sequence>MAQTPPTKPTENPDATHRLQRTTMGEGTMVGDVDSRVCWVRRCSQSMNLIRCLVLCSFIWTTCAADQNVEAYSIASQRSDNNIDRRTYNVPLSEVRYQGPYGDQQRLPNSIQATEEIMENPFIANGTVRQHRYRSTDQEYSGAFQRKTSEDITDISSSNTAPDDENLPENNVKNPAQGTPRAPKRQPLPKPKMSQSNGVAKRLNIKSKQAKQLRYTGPVPKHQIVFVKGLRGYHFFRKPAIVRTPTGSLLAFAEARRRKDSFSDVMILMRRSLDQGKTWSKAAKLVKAKKNQTFFSPAPVVDMRNGVVSVLFTLRDVVPKKVNDKIEQRPRQSVWVIRSTNDGTSWTALKEITRSVHKKPQEEYYTGPGHGIQLKSGRLLVPCYTMNKNAKKRTFRAHVVFSDDGGISWKRGGNSAVGTGESSAAQLPDGSVVLNSRQGMGKQKRYLAYSKNGGLSFQRGMFHSQLPEEMNGSPASTLNVAAGKRNALVLLQSHKKNLTLRVSSNKGQTWKLWRNIGPGWSSHVDLAFTKLGYLAAVFEAKQETIGFTSFPPDWKI</sequence>
<protein>
    <recommendedName>
        <fullName evidence="3">Sialidase domain-containing protein</fullName>
    </recommendedName>
</protein>
<dbReference type="SUPFAM" id="SSF50939">
    <property type="entry name" value="Sialidases"/>
    <property type="match status" value="1"/>
</dbReference>
<evidence type="ECO:0000256" key="2">
    <source>
        <dbReference type="SAM" id="MobiDB-lite"/>
    </source>
</evidence>
<accession>A0A7R9BR52</accession>
<keyword evidence="5" id="KW-1185">Reference proteome</keyword>
<dbReference type="InterPro" id="IPR011040">
    <property type="entry name" value="Sialidase"/>
</dbReference>
<dbReference type="Gene3D" id="2.120.10.10">
    <property type="match status" value="1"/>
</dbReference>
<dbReference type="EMBL" id="CAJPEX010001303">
    <property type="protein sequence ID" value="CAG0918799.1"/>
    <property type="molecule type" value="Genomic_DNA"/>
</dbReference>
<dbReference type="EMBL" id="OA883340">
    <property type="protein sequence ID" value="CAD7278647.1"/>
    <property type="molecule type" value="Genomic_DNA"/>
</dbReference>
<dbReference type="PANTHER" id="PTHR10628:SF30">
    <property type="entry name" value="EXO-ALPHA-SIALIDASE"/>
    <property type="match status" value="1"/>
</dbReference>
<gene>
    <name evidence="4" type="ORF">NMOB1V02_LOCUS6345</name>
</gene>
<dbReference type="GO" id="GO:0009313">
    <property type="term" value="P:oligosaccharide catabolic process"/>
    <property type="evidence" value="ECO:0007669"/>
    <property type="project" value="TreeGrafter"/>
</dbReference>
<proteinExistence type="inferred from homology"/>
<dbReference type="InterPro" id="IPR026856">
    <property type="entry name" value="Sialidase_fam"/>
</dbReference>
<dbReference type="Pfam" id="PF13088">
    <property type="entry name" value="BNR_2"/>
    <property type="match status" value="1"/>
</dbReference>
<evidence type="ECO:0000256" key="1">
    <source>
        <dbReference type="ARBA" id="ARBA00009348"/>
    </source>
</evidence>
<feature type="compositionally biased region" description="Polar residues" evidence="2">
    <location>
        <begin position="168"/>
        <end position="177"/>
    </location>
</feature>
<feature type="domain" description="Sialidase" evidence="3">
    <location>
        <begin position="247"/>
        <end position="511"/>
    </location>
</feature>
<feature type="region of interest" description="Disordered" evidence="2">
    <location>
        <begin position="1"/>
        <end position="26"/>
    </location>
</feature>
<dbReference type="InterPro" id="IPR036278">
    <property type="entry name" value="Sialidase_sf"/>
</dbReference>